<dbReference type="Pfam" id="PF00724">
    <property type="entry name" value="Oxidored_FMN"/>
    <property type="match status" value="1"/>
</dbReference>
<dbReference type="VEuPathDB" id="FungiDB:AeMF1_014443"/>
<comment type="similarity">
    <text evidence="2">Belongs to the NADH:flavin oxidoreductase/NADH oxidase family.</text>
</comment>
<comment type="caution">
    <text evidence="5">The sequence shown here is derived from an EMBL/GenBank/DDBJ whole genome shotgun (WGS) entry which is preliminary data.</text>
</comment>
<dbReference type="AlphaFoldDB" id="A0A6G0XEW2"/>
<dbReference type="Gene3D" id="3.20.20.70">
    <property type="entry name" value="Aldolase class I"/>
    <property type="match status" value="1"/>
</dbReference>
<dbReference type="SUPFAM" id="SSF51395">
    <property type="entry name" value="FMN-linked oxidoreductases"/>
    <property type="match status" value="1"/>
</dbReference>
<dbReference type="InterPro" id="IPR013785">
    <property type="entry name" value="Aldolase_TIM"/>
</dbReference>
<name>A0A6G0XEW2_9STRA</name>
<evidence type="ECO:0000256" key="3">
    <source>
        <dbReference type="ARBA" id="ARBA00023002"/>
    </source>
</evidence>
<keyword evidence="3" id="KW-0560">Oxidoreductase</keyword>
<sequence>MAHNLFSPILVGSIFLKNRIVMAPLTRCRAGPSHLPNDLMKEYYTQRASAGLIITEATMIAPNTSTYTGEPGIYNDEQVQGWKQITDAVHAKGGKIVLQLWHAGRAAHPLNNNGVDVVSPSAIAAQGEAITLQGKKPYTVPRALTVDEIQSIVQQFATAAKTSIHEAGFDGVEVLCANGYLLDQFLHSCANSRTDQYGGSLENRSRFLVEVLDAVTKAVGADKVGARFATLGSGGWTDQEDVADLSEHLAKIAQRFDLAYAHILRRDYSNVLTGDVEPIFRRHFKNVVISNMGYTRDDANAAIEEGRVDAVSFGSLFVANPDLPERFKEGAELNMPDYSKYFASGPEGYTDYPALS</sequence>
<dbReference type="PANTHER" id="PTHR22893:SF91">
    <property type="entry name" value="NADPH DEHYDROGENASE 2-RELATED"/>
    <property type="match status" value="1"/>
</dbReference>
<dbReference type="InterPro" id="IPR001155">
    <property type="entry name" value="OxRdtase_FMN_N"/>
</dbReference>
<dbReference type="Proteomes" id="UP000481153">
    <property type="component" value="Unassembled WGS sequence"/>
</dbReference>
<dbReference type="CDD" id="cd02933">
    <property type="entry name" value="OYE_like_FMN"/>
    <property type="match status" value="1"/>
</dbReference>
<evidence type="ECO:0000313" key="5">
    <source>
        <dbReference type="EMBL" id="KAF0738614.1"/>
    </source>
</evidence>
<organism evidence="5 6">
    <name type="scientific">Aphanomyces euteiches</name>
    <dbReference type="NCBI Taxonomy" id="100861"/>
    <lineage>
        <taxon>Eukaryota</taxon>
        <taxon>Sar</taxon>
        <taxon>Stramenopiles</taxon>
        <taxon>Oomycota</taxon>
        <taxon>Saprolegniomycetes</taxon>
        <taxon>Saprolegniales</taxon>
        <taxon>Verrucalvaceae</taxon>
        <taxon>Aphanomyces</taxon>
    </lineage>
</organism>
<reference evidence="5 6" key="1">
    <citation type="submission" date="2019-07" db="EMBL/GenBank/DDBJ databases">
        <title>Genomics analysis of Aphanomyces spp. identifies a new class of oomycete effector associated with host adaptation.</title>
        <authorList>
            <person name="Gaulin E."/>
        </authorList>
    </citation>
    <scope>NUCLEOTIDE SEQUENCE [LARGE SCALE GENOMIC DNA]</scope>
    <source>
        <strain evidence="5 6">ATCC 201684</strain>
    </source>
</reference>
<dbReference type="FunFam" id="3.20.20.70:FF:000059">
    <property type="entry name" value="N-ethylmaleimide reductase, FMN-linked"/>
    <property type="match status" value="1"/>
</dbReference>
<dbReference type="InterPro" id="IPR045247">
    <property type="entry name" value="Oye-like"/>
</dbReference>
<evidence type="ECO:0000313" key="6">
    <source>
        <dbReference type="Proteomes" id="UP000481153"/>
    </source>
</evidence>
<dbReference type="EMBL" id="VJMJ01000071">
    <property type="protein sequence ID" value="KAF0738614.1"/>
    <property type="molecule type" value="Genomic_DNA"/>
</dbReference>
<keyword evidence="6" id="KW-1185">Reference proteome</keyword>
<dbReference type="GO" id="GO:0010181">
    <property type="term" value="F:FMN binding"/>
    <property type="evidence" value="ECO:0007669"/>
    <property type="project" value="InterPro"/>
</dbReference>
<protein>
    <recommendedName>
        <fullName evidence="4">NADH:flavin oxidoreductase/NADH oxidase N-terminal domain-containing protein</fullName>
    </recommendedName>
</protein>
<accession>A0A6G0XEW2</accession>
<dbReference type="GO" id="GO:0016628">
    <property type="term" value="F:oxidoreductase activity, acting on the CH-CH group of donors, NAD or NADP as acceptor"/>
    <property type="evidence" value="ECO:0007669"/>
    <property type="project" value="UniProtKB-ARBA"/>
</dbReference>
<proteinExistence type="inferred from homology"/>
<gene>
    <name evidence="5" type="ORF">Ae201684_005542</name>
</gene>
<dbReference type="GO" id="GO:0005829">
    <property type="term" value="C:cytosol"/>
    <property type="evidence" value="ECO:0007669"/>
    <property type="project" value="UniProtKB-ARBA"/>
</dbReference>
<comment type="cofactor">
    <cofactor evidence="1">
        <name>FMN</name>
        <dbReference type="ChEBI" id="CHEBI:58210"/>
    </cofactor>
</comment>
<dbReference type="PANTHER" id="PTHR22893">
    <property type="entry name" value="NADH OXIDOREDUCTASE-RELATED"/>
    <property type="match status" value="1"/>
</dbReference>
<evidence type="ECO:0000256" key="1">
    <source>
        <dbReference type="ARBA" id="ARBA00001917"/>
    </source>
</evidence>
<evidence type="ECO:0000259" key="4">
    <source>
        <dbReference type="Pfam" id="PF00724"/>
    </source>
</evidence>
<evidence type="ECO:0000256" key="2">
    <source>
        <dbReference type="ARBA" id="ARBA00005979"/>
    </source>
</evidence>
<feature type="domain" description="NADH:flavin oxidoreductase/NADH oxidase N-terminal" evidence="4">
    <location>
        <begin position="4"/>
        <end position="334"/>
    </location>
</feature>